<name>D3Q1G9_STANL</name>
<sequence>MWTKQGKYDEIDVVDGEMITTAFSKANGHVEPIQVFDWRTGKGKWQLAGGELVAHDDDHFVFVDPDAADGPTLSVVSRENPR</sequence>
<proteinExistence type="predicted"/>
<gene>
    <name evidence="1" type="ordered locus">Snas_6125</name>
</gene>
<dbReference type="RefSeq" id="WP_013021320.1">
    <property type="nucleotide sequence ID" value="NC_013947.1"/>
</dbReference>
<reference evidence="1 2" key="1">
    <citation type="journal article" date="2009" name="Stand. Genomic Sci.">
        <title>Complete genome sequence of Stackebrandtia nassauensis type strain (LLR-40K-21).</title>
        <authorList>
            <person name="Munk C."/>
            <person name="Lapidus A."/>
            <person name="Copeland A."/>
            <person name="Jando M."/>
            <person name="Mayilraj S."/>
            <person name="Glavina Del Rio T."/>
            <person name="Nolan M."/>
            <person name="Chen F."/>
            <person name="Lucas S."/>
            <person name="Tice H."/>
            <person name="Cheng J.F."/>
            <person name="Han C."/>
            <person name="Detter J.C."/>
            <person name="Bruce D."/>
            <person name="Goodwin L."/>
            <person name="Chain P."/>
            <person name="Pitluck S."/>
            <person name="Goker M."/>
            <person name="Ovchinikova G."/>
            <person name="Pati A."/>
            <person name="Ivanova N."/>
            <person name="Mavromatis K."/>
            <person name="Chen A."/>
            <person name="Palaniappan K."/>
            <person name="Land M."/>
            <person name="Hauser L."/>
            <person name="Chang Y.J."/>
            <person name="Jeffries C.D."/>
            <person name="Bristow J."/>
            <person name="Eisen J.A."/>
            <person name="Markowitz V."/>
            <person name="Hugenholtz P."/>
            <person name="Kyrpides N.C."/>
            <person name="Klenk H.P."/>
        </authorList>
    </citation>
    <scope>NUCLEOTIDE SEQUENCE [LARGE SCALE GENOMIC DNA]</scope>
    <source>
        <strain evidence="2">DSM 44728 / CIP 108903 / NRRL B-16338 / NBRC 102104 / LLR-40K-21</strain>
    </source>
</reference>
<dbReference type="Proteomes" id="UP000000844">
    <property type="component" value="Chromosome"/>
</dbReference>
<evidence type="ECO:0000313" key="2">
    <source>
        <dbReference type="Proteomes" id="UP000000844"/>
    </source>
</evidence>
<organism evidence="1 2">
    <name type="scientific">Stackebrandtia nassauensis (strain DSM 44728 / CIP 108903 / NRRL B-16338 / NBRC 102104 / LLR-40K-21)</name>
    <dbReference type="NCBI Taxonomy" id="446470"/>
    <lineage>
        <taxon>Bacteria</taxon>
        <taxon>Bacillati</taxon>
        <taxon>Actinomycetota</taxon>
        <taxon>Actinomycetes</taxon>
        <taxon>Glycomycetales</taxon>
        <taxon>Glycomycetaceae</taxon>
        <taxon>Stackebrandtia</taxon>
    </lineage>
</organism>
<dbReference type="HOGENOM" id="CLU_2556655_0_0_11"/>
<protein>
    <submittedName>
        <fullName evidence="1">Uncharacterized protein</fullName>
    </submittedName>
</protein>
<accession>D3Q1G9</accession>
<evidence type="ECO:0000313" key="1">
    <source>
        <dbReference type="EMBL" id="ADD45749.1"/>
    </source>
</evidence>
<dbReference type="AlphaFoldDB" id="D3Q1G9"/>
<dbReference type="KEGG" id="sna:Snas_6125"/>
<keyword evidence="2" id="KW-1185">Reference proteome</keyword>
<dbReference type="EMBL" id="CP001778">
    <property type="protein sequence ID" value="ADD45749.1"/>
    <property type="molecule type" value="Genomic_DNA"/>
</dbReference>